<dbReference type="AlphaFoldDB" id="A0A2J6RYX4"/>
<name>A0A2J6RYX4_HYAVF</name>
<dbReference type="OrthoDB" id="3550781at2759"/>
<proteinExistence type="predicted"/>
<feature type="region of interest" description="Disordered" evidence="1">
    <location>
        <begin position="187"/>
        <end position="256"/>
    </location>
</feature>
<feature type="region of interest" description="Disordered" evidence="1">
    <location>
        <begin position="479"/>
        <end position="584"/>
    </location>
</feature>
<gene>
    <name evidence="2" type="ORF">L207DRAFT_580544</name>
</gene>
<feature type="compositionally biased region" description="Polar residues" evidence="1">
    <location>
        <begin position="206"/>
        <end position="233"/>
    </location>
</feature>
<reference evidence="2 3" key="1">
    <citation type="submission" date="2016-04" db="EMBL/GenBank/DDBJ databases">
        <title>A degradative enzymes factory behind the ericoid mycorrhizal symbiosis.</title>
        <authorList>
            <consortium name="DOE Joint Genome Institute"/>
            <person name="Martino E."/>
            <person name="Morin E."/>
            <person name="Grelet G."/>
            <person name="Kuo A."/>
            <person name="Kohler A."/>
            <person name="Daghino S."/>
            <person name="Barry K."/>
            <person name="Choi C."/>
            <person name="Cichocki N."/>
            <person name="Clum A."/>
            <person name="Copeland A."/>
            <person name="Hainaut M."/>
            <person name="Haridas S."/>
            <person name="Labutti K."/>
            <person name="Lindquist E."/>
            <person name="Lipzen A."/>
            <person name="Khouja H.-R."/>
            <person name="Murat C."/>
            <person name="Ohm R."/>
            <person name="Olson A."/>
            <person name="Spatafora J."/>
            <person name="Veneault-Fourrey C."/>
            <person name="Henrissat B."/>
            <person name="Grigoriev I."/>
            <person name="Martin F."/>
            <person name="Perotto S."/>
        </authorList>
    </citation>
    <scope>NUCLEOTIDE SEQUENCE [LARGE SCALE GENOMIC DNA]</scope>
    <source>
        <strain evidence="2 3">F</strain>
    </source>
</reference>
<dbReference type="InterPro" id="IPR021109">
    <property type="entry name" value="Peptidase_aspartic_dom_sf"/>
</dbReference>
<dbReference type="CDD" id="cd00303">
    <property type="entry name" value="retropepsin_like"/>
    <property type="match status" value="1"/>
</dbReference>
<accession>A0A2J6RYX4</accession>
<protein>
    <submittedName>
        <fullName evidence="2">Uncharacterized protein</fullName>
    </submittedName>
</protein>
<organism evidence="2 3">
    <name type="scientific">Hyaloscypha variabilis (strain UAMH 11265 / GT02V1 / F)</name>
    <name type="common">Meliniomyces variabilis</name>
    <dbReference type="NCBI Taxonomy" id="1149755"/>
    <lineage>
        <taxon>Eukaryota</taxon>
        <taxon>Fungi</taxon>
        <taxon>Dikarya</taxon>
        <taxon>Ascomycota</taxon>
        <taxon>Pezizomycotina</taxon>
        <taxon>Leotiomycetes</taxon>
        <taxon>Helotiales</taxon>
        <taxon>Hyaloscyphaceae</taxon>
        <taxon>Hyaloscypha</taxon>
        <taxon>Hyaloscypha variabilis</taxon>
    </lineage>
</organism>
<feature type="region of interest" description="Disordered" evidence="1">
    <location>
        <begin position="1"/>
        <end position="72"/>
    </location>
</feature>
<feature type="compositionally biased region" description="Low complexity" evidence="1">
    <location>
        <begin position="546"/>
        <end position="564"/>
    </location>
</feature>
<dbReference type="Proteomes" id="UP000235786">
    <property type="component" value="Unassembled WGS sequence"/>
</dbReference>
<dbReference type="Gene3D" id="2.40.70.10">
    <property type="entry name" value="Acid Proteases"/>
    <property type="match status" value="1"/>
</dbReference>
<feature type="compositionally biased region" description="Polar residues" evidence="1">
    <location>
        <begin position="26"/>
        <end position="40"/>
    </location>
</feature>
<sequence length="663" mass="73077">MDSAQYAKRKREAVDPSESDDEPHLTPQSSTYLIPNNSGTGRYKTYRPHRAGVNYEPKLQSRSTFPRREKRPKNILVHQEAGRTQTHTRQLLLNEPQRSTSMVLLPSETTRPRTTDPSDTEAEVPEVRELISGKARSNDLVVNNPAQSTAPATISNITLSLEVSDFGNNSPGVKQKNAGVLLTHWRRGSDVEGPGPDGNWDYTGEPESSTATARTVRNIDHSATPTPSRTSPYNLECIASQGRPSHSPHNPVGEESCTSYVKCDVNGRSEVSFEVIDTSIEESSDRSSTQDEEGESAPTPPPPPQHGYPGTVDAYRENVPMPNAPRWEGSAVVWDNRNRTDSSRVLFDPGSRPNFISKKLALRLGFEPTPLLQEQWKVFSTLDGQKDLAQYYTKLDIEMRWVSFNRHTTYFLVVETNEIDIVLGRHFLDEFGIVNQLVANTQARTASSAFAIITSDPTAEQIRSILEDRERRKKLAERANANILEQTQRLGRGSDAPARQDTPCSSSSGTAGEGVGPKMATFLNNSFGPAMGRDQGISMRSHRQTSMGSSSADTSSFRDSFDSSPTNSTLPSPATTFSSKSTSSATSSFSRIRQKCIKDAQYLAIWPWAGSPDLSEFDIPQQFQAAPPHRRAEGHPTLAHVAIGLHLQGFVTSTYVALPKYQG</sequence>
<evidence type="ECO:0000256" key="1">
    <source>
        <dbReference type="SAM" id="MobiDB-lite"/>
    </source>
</evidence>
<feature type="compositionally biased region" description="Low complexity" evidence="1">
    <location>
        <begin position="571"/>
        <end position="584"/>
    </location>
</feature>
<dbReference type="EMBL" id="KZ613942">
    <property type="protein sequence ID" value="PMD43713.1"/>
    <property type="molecule type" value="Genomic_DNA"/>
</dbReference>
<evidence type="ECO:0000313" key="2">
    <source>
        <dbReference type="EMBL" id="PMD43713.1"/>
    </source>
</evidence>
<keyword evidence="3" id="KW-1185">Reference proteome</keyword>
<evidence type="ECO:0000313" key="3">
    <source>
        <dbReference type="Proteomes" id="UP000235786"/>
    </source>
</evidence>
<feature type="region of interest" description="Disordered" evidence="1">
    <location>
        <begin position="274"/>
        <end position="317"/>
    </location>
</feature>